<evidence type="ECO:0000259" key="5">
    <source>
        <dbReference type="SMART" id="SM00479"/>
    </source>
</evidence>
<keyword evidence="4" id="KW-0269">Exonuclease</keyword>
<sequence>MTGLDPKVDRILEAACIVTDRHNNIIAEGPDIIIHQPLSILNTMNDWCKKHHTECPLAGNSVYMDKLFLLEYMPRLAEHLHYRILDVSSIKLLAKNWYNLPPPPKTYRHRALEDIQESIMELKYFQERMFKSPQEVKLTTGKEESSAQ</sequence>
<evidence type="ECO:0000256" key="4">
    <source>
        <dbReference type="ARBA" id="ARBA00022839"/>
    </source>
</evidence>
<dbReference type="GO" id="GO:0005739">
    <property type="term" value="C:mitochondrion"/>
    <property type="evidence" value="ECO:0007669"/>
    <property type="project" value="TreeGrafter"/>
</dbReference>
<gene>
    <name evidence="6" type="ORF">NTEN_LOCUS9167</name>
</gene>
<accession>A0A6H5GKA0</accession>
<dbReference type="InterPro" id="IPR022894">
    <property type="entry name" value="Oligoribonuclease"/>
</dbReference>
<comment type="similarity">
    <text evidence="1">Belongs to the oligoribonuclease family.</text>
</comment>
<proteinExistence type="inferred from homology"/>
<dbReference type="GO" id="GO:0003676">
    <property type="term" value="F:nucleic acid binding"/>
    <property type="evidence" value="ECO:0007669"/>
    <property type="project" value="InterPro"/>
</dbReference>
<keyword evidence="3" id="KW-0378">Hydrolase</keyword>
<keyword evidence="7" id="KW-1185">Reference proteome</keyword>
<dbReference type="Pfam" id="PF00929">
    <property type="entry name" value="RNase_T"/>
    <property type="match status" value="1"/>
</dbReference>
<name>A0A6H5GKA0_9HEMI</name>
<dbReference type="SMART" id="SM00479">
    <property type="entry name" value="EXOIII"/>
    <property type="match status" value="1"/>
</dbReference>
<dbReference type="SUPFAM" id="SSF53098">
    <property type="entry name" value="Ribonuclease H-like"/>
    <property type="match status" value="1"/>
</dbReference>
<feature type="domain" description="Exonuclease" evidence="5">
    <location>
        <begin position="1"/>
        <end position="131"/>
    </location>
</feature>
<dbReference type="OrthoDB" id="270189at2759"/>
<evidence type="ECO:0000313" key="7">
    <source>
        <dbReference type="Proteomes" id="UP000479000"/>
    </source>
</evidence>
<dbReference type="PANTHER" id="PTHR11046">
    <property type="entry name" value="OLIGORIBONUCLEASE, MITOCHONDRIAL"/>
    <property type="match status" value="1"/>
</dbReference>
<evidence type="ECO:0000256" key="3">
    <source>
        <dbReference type="ARBA" id="ARBA00022801"/>
    </source>
</evidence>
<reference evidence="6 7" key="1">
    <citation type="submission" date="2020-02" db="EMBL/GenBank/DDBJ databases">
        <authorList>
            <person name="Ferguson B K."/>
        </authorList>
    </citation>
    <scope>NUCLEOTIDE SEQUENCE [LARGE SCALE GENOMIC DNA]</scope>
</reference>
<organism evidence="6 7">
    <name type="scientific">Nesidiocoris tenuis</name>
    <dbReference type="NCBI Taxonomy" id="355587"/>
    <lineage>
        <taxon>Eukaryota</taxon>
        <taxon>Metazoa</taxon>
        <taxon>Ecdysozoa</taxon>
        <taxon>Arthropoda</taxon>
        <taxon>Hexapoda</taxon>
        <taxon>Insecta</taxon>
        <taxon>Pterygota</taxon>
        <taxon>Neoptera</taxon>
        <taxon>Paraneoptera</taxon>
        <taxon>Hemiptera</taxon>
        <taxon>Heteroptera</taxon>
        <taxon>Panheteroptera</taxon>
        <taxon>Cimicomorpha</taxon>
        <taxon>Miridae</taxon>
        <taxon>Dicyphina</taxon>
        <taxon>Nesidiocoris</taxon>
    </lineage>
</organism>
<dbReference type="AlphaFoldDB" id="A0A6H5GKA0"/>
<dbReference type="InterPro" id="IPR013520">
    <property type="entry name" value="Ribonucl_H"/>
</dbReference>
<evidence type="ECO:0000256" key="1">
    <source>
        <dbReference type="ARBA" id="ARBA00009921"/>
    </source>
</evidence>
<dbReference type="GO" id="GO:0000175">
    <property type="term" value="F:3'-5'-RNA exonuclease activity"/>
    <property type="evidence" value="ECO:0007669"/>
    <property type="project" value="InterPro"/>
</dbReference>
<dbReference type="InterPro" id="IPR012337">
    <property type="entry name" value="RNaseH-like_sf"/>
</dbReference>
<dbReference type="Gene3D" id="3.30.420.10">
    <property type="entry name" value="Ribonuclease H-like superfamily/Ribonuclease H"/>
    <property type="match status" value="2"/>
</dbReference>
<dbReference type="CDD" id="cd06135">
    <property type="entry name" value="Orn"/>
    <property type="match status" value="1"/>
</dbReference>
<protein>
    <recommendedName>
        <fullName evidence="5">Exonuclease domain-containing protein</fullName>
    </recommendedName>
</protein>
<dbReference type="Proteomes" id="UP000479000">
    <property type="component" value="Unassembled WGS sequence"/>
</dbReference>
<keyword evidence="2" id="KW-0540">Nuclease</keyword>
<evidence type="ECO:0000313" key="6">
    <source>
        <dbReference type="EMBL" id="CAB0003657.1"/>
    </source>
</evidence>
<dbReference type="InterPro" id="IPR036397">
    <property type="entry name" value="RNaseH_sf"/>
</dbReference>
<dbReference type="EMBL" id="CADCXU010013542">
    <property type="protein sequence ID" value="CAB0003657.1"/>
    <property type="molecule type" value="Genomic_DNA"/>
</dbReference>
<dbReference type="PANTHER" id="PTHR11046:SF0">
    <property type="entry name" value="OLIGORIBONUCLEASE, MITOCHONDRIAL"/>
    <property type="match status" value="1"/>
</dbReference>
<evidence type="ECO:0000256" key="2">
    <source>
        <dbReference type="ARBA" id="ARBA00022722"/>
    </source>
</evidence>